<name>A0A5B0NNJ8_PUCGR</name>
<dbReference type="Proteomes" id="UP000324748">
    <property type="component" value="Unassembled WGS sequence"/>
</dbReference>
<keyword evidence="3" id="KW-1185">Reference proteome</keyword>
<evidence type="ECO:0000313" key="3">
    <source>
        <dbReference type="Proteomes" id="UP000324748"/>
    </source>
</evidence>
<sequence length="96" mass="10333">MSGSDLGKAIPKPGGPDRNPNFDGQSSQYTPGALPAGWDCGSDKTQLIIEIHQISFCKRLARCSCRSHNDQPFFYLQPGPARMGLDSLKGQGKKGP</sequence>
<protein>
    <submittedName>
        <fullName evidence="2">Uncharacterized protein</fullName>
    </submittedName>
</protein>
<dbReference type="AlphaFoldDB" id="A0A5B0NNJ8"/>
<evidence type="ECO:0000313" key="2">
    <source>
        <dbReference type="EMBL" id="KAA1089519.1"/>
    </source>
</evidence>
<accession>A0A5B0NNJ8</accession>
<evidence type="ECO:0000256" key="1">
    <source>
        <dbReference type="SAM" id="MobiDB-lite"/>
    </source>
</evidence>
<proteinExistence type="predicted"/>
<dbReference type="EMBL" id="VSWC01000093">
    <property type="protein sequence ID" value="KAA1089519.1"/>
    <property type="molecule type" value="Genomic_DNA"/>
</dbReference>
<organism evidence="2 3">
    <name type="scientific">Puccinia graminis f. sp. tritici</name>
    <dbReference type="NCBI Taxonomy" id="56615"/>
    <lineage>
        <taxon>Eukaryota</taxon>
        <taxon>Fungi</taxon>
        <taxon>Dikarya</taxon>
        <taxon>Basidiomycota</taxon>
        <taxon>Pucciniomycotina</taxon>
        <taxon>Pucciniomycetes</taxon>
        <taxon>Pucciniales</taxon>
        <taxon>Pucciniaceae</taxon>
        <taxon>Puccinia</taxon>
    </lineage>
</organism>
<feature type="region of interest" description="Disordered" evidence="1">
    <location>
        <begin position="1"/>
        <end position="35"/>
    </location>
</feature>
<reference evidence="2 3" key="1">
    <citation type="submission" date="2019-05" db="EMBL/GenBank/DDBJ databases">
        <title>Emergence of the Ug99 lineage of the wheat stem rust pathogen through somatic hybridization.</title>
        <authorList>
            <person name="Li F."/>
            <person name="Upadhyaya N.M."/>
            <person name="Sperschneider J."/>
            <person name="Matny O."/>
            <person name="Nguyen-Phuc H."/>
            <person name="Mago R."/>
            <person name="Raley C."/>
            <person name="Miller M.E."/>
            <person name="Silverstein K.A.T."/>
            <person name="Henningsen E."/>
            <person name="Hirsch C.D."/>
            <person name="Visser B."/>
            <person name="Pretorius Z.A."/>
            <person name="Steffenson B.J."/>
            <person name="Schwessinger B."/>
            <person name="Dodds P.N."/>
            <person name="Figueroa M."/>
        </authorList>
    </citation>
    <scope>NUCLEOTIDE SEQUENCE [LARGE SCALE GENOMIC DNA]</scope>
    <source>
        <strain evidence="2">21-0</strain>
    </source>
</reference>
<comment type="caution">
    <text evidence="2">The sequence shown here is derived from an EMBL/GenBank/DDBJ whole genome shotgun (WGS) entry which is preliminary data.</text>
</comment>
<gene>
    <name evidence="2" type="ORF">PGT21_020797</name>
</gene>